<evidence type="ECO:0000256" key="2">
    <source>
        <dbReference type="ARBA" id="ARBA00022533"/>
    </source>
</evidence>
<dbReference type="GO" id="GO:0005839">
    <property type="term" value="C:proteasome core complex"/>
    <property type="evidence" value="ECO:0007669"/>
    <property type="project" value="InterPro"/>
</dbReference>
<dbReference type="AlphaFoldDB" id="A0A7W6J9Z8"/>
<dbReference type="PROSITE" id="PS51476">
    <property type="entry name" value="PROTEASOME_BETA_2"/>
    <property type="match status" value="1"/>
</dbReference>
<keyword evidence="6 7" id="KW-0915">Sodium</keyword>
<keyword evidence="9" id="KW-1185">Reference proteome</keyword>
<dbReference type="HAMAP" id="MF_00248">
    <property type="entry name" value="HslV"/>
    <property type="match status" value="1"/>
</dbReference>
<organism evidence="8 9">
    <name type="scientific">Brevundimonas lenta</name>
    <dbReference type="NCBI Taxonomy" id="424796"/>
    <lineage>
        <taxon>Bacteria</taxon>
        <taxon>Pseudomonadati</taxon>
        <taxon>Pseudomonadota</taxon>
        <taxon>Alphaproteobacteria</taxon>
        <taxon>Caulobacterales</taxon>
        <taxon>Caulobacteraceae</taxon>
        <taxon>Brevundimonas</taxon>
    </lineage>
</organism>
<dbReference type="EC" id="3.4.25.2" evidence="7"/>
<keyword evidence="2 7" id="KW-0021">Allosteric enzyme</keyword>
<keyword evidence="7" id="KW-0963">Cytoplasm</keyword>
<comment type="similarity">
    <text evidence="1 7">Belongs to the peptidase T1B family. HslV subfamily.</text>
</comment>
<dbReference type="NCBIfam" id="TIGR03692">
    <property type="entry name" value="ATP_dep_HslV"/>
    <property type="match status" value="1"/>
</dbReference>
<evidence type="ECO:0000256" key="7">
    <source>
        <dbReference type="HAMAP-Rule" id="MF_00248"/>
    </source>
</evidence>
<dbReference type="PANTHER" id="PTHR32194">
    <property type="entry name" value="METALLOPROTEASE TLDD"/>
    <property type="match status" value="1"/>
</dbReference>
<keyword evidence="5 7" id="KW-0378">Hydrolase</keyword>
<reference evidence="8 9" key="1">
    <citation type="submission" date="2020-08" db="EMBL/GenBank/DDBJ databases">
        <title>Genomic Encyclopedia of Type Strains, Phase IV (KMG-IV): sequencing the most valuable type-strain genomes for metagenomic binning, comparative biology and taxonomic classification.</title>
        <authorList>
            <person name="Goeker M."/>
        </authorList>
    </citation>
    <scope>NUCLEOTIDE SEQUENCE [LARGE SCALE GENOMIC DNA]</scope>
    <source>
        <strain evidence="8 9">DSM 23960</strain>
    </source>
</reference>
<dbReference type="GO" id="GO:0009376">
    <property type="term" value="C:HslUV protease complex"/>
    <property type="evidence" value="ECO:0007669"/>
    <property type="project" value="UniProtKB-UniRule"/>
</dbReference>
<name>A0A7W6J9Z8_9CAUL</name>
<dbReference type="GO" id="GO:0051603">
    <property type="term" value="P:proteolysis involved in protein catabolic process"/>
    <property type="evidence" value="ECO:0007669"/>
    <property type="project" value="InterPro"/>
</dbReference>
<sequence>MANETSSFPDWHGTTILAVRKDGRTVIAGDGQVSMGPTIVKGAARKVRVLAGGKVLAGFAGATADAFTLIERLEAKLEQYPDQLARACVDLAKDWRTDRYLRRLEAMLLVADSSSIFTVTGVGDVLEPEFGVAAVGSGGNYALAAARALMENTDLDAETIARRSMALAAEICVYTNGNLTVETLE</sequence>
<dbReference type="NCBIfam" id="NF003964">
    <property type="entry name" value="PRK05456.1"/>
    <property type="match status" value="1"/>
</dbReference>
<evidence type="ECO:0000256" key="4">
    <source>
        <dbReference type="ARBA" id="ARBA00022698"/>
    </source>
</evidence>
<dbReference type="InterPro" id="IPR029055">
    <property type="entry name" value="Ntn_hydrolases_N"/>
</dbReference>
<dbReference type="Proteomes" id="UP000529946">
    <property type="component" value="Unassembled WGS sequence"/>
</dbReference>
<keyword evidence="3 7" id="KW-0645">Protease</keyword>
<dbReference type="InterPro" id="IPR022281">
    <property type="entry name" value="ATP-dep_Prtase_HsIV_su"/>
</dbReference>
<dbReference type="InterPro" id="IPR001353">
    <property type="entry name" value="Proteasome_sua/b"/>
</dbReference>
<keyword evidence="7" id="KW-0479">Metal-binding</keyword>
<dbReference type="Pfam" id="PF00227">
    <property type="entry name" value="Proteasome"/>
    <property type="match status" value="1"/>
</dbReference>
<dbReference type="Gene3D" id="3.60.20.10">
    <property type="entry name" value="Glutamine Phosphoribosylpyrophosphate, subunit 1, domain 1"/>
    <property type="match status" value="1"/>
</dbReference>
<dbReference type="PIRSF" id="PIRSF039093">
    <property type="entry name" value="HslV"/>
    <property type="match status" value="1"/>
</dbReference>
<feature type="binding site" evidence="7">
    <location>
        <position position="169"/>
    </location>
    <ligand>
        <name>Na(+)</name>
        <dbReference type="ChEBI" id="CHEBI:29101"/>
    </ligand>
</feature>
<feature type="binding site" evidence="7">
    <location>
        <position position="172"/>
    </location>
    <ligand>
        <name>Na(+)</name>
        <dbReference type="ChEBI" id="CHEBI:29101"/>
    </ligand>
</feature>
<keyword evidence="4 7" id="KW-0888">Threonine protease</keyword>
<proteinExistence type="inferred from homology"/>
<comment type="subunit">
    <text evidence="7">A double ring-shaped homohexamer of HslV is capped on each side by a ring-shaped HslU homohexamer. The assembly of the HslU/HslV complex is dependent on binding of ATP.</text>
</comment>
<accession>A0A7W6J9Z8</accession>
<comment type="function">
    <text evidence="7">Protease subunit of a proteasome-like degradation complex believed to be a general protein degrading machinery.</text>
</comment>
<comment type="catalytic activity">
    <reaction evidence="7">
        <text>ATP-dependent cleavage of peptide bonds with broad specificity.</text>
        <dbReference type="EC" id="3.4.25.2"/>
    </reaction>
</comment>
<dbReference type="PANTHER" id="PTHR32194:SF7">
    <property type="entry name" value="ATP-DEPENDENT PROTEASE SUBUNIT HSLV"/>
    <property type="match status" value="1"/>
</dbReference>
<comment type="caution">
    <text evidence="8">The sequence shown here is derived from an EMBL/GenBank/DDBJ whole genome shotgun (WGS) entry which is preliminary data.</text>
</comment>
<dbReference type="GO" id="GO:0004298">
    <property type="term" value="F:threonine-type endopeptidase activity"/>
    <property type="evidence" value="ECO:0007669"/>
    <property type="project" value="UniProtKB-KW"/>
</dbReference>
<dbReference type="CDD" id="cd01913">
    <property type="entry name" value="protease_HslV"/>
    <property type="match status" value="1"/>
</dbReference>
<evidence type="ECO:0000256" key="3">
    <source>
        <dbReference type="ARBA" id="ARBA00022670"/>
    </source>
</evidence>
<evidence type="ECO:0000256" key="6">
    <source>
        <dbReference type="ARBA" id="ARBA00023053"/>
    </source>
</evidence>
<comment type="activity regulation">
    <text evidence="7">Allosterically activated by HslU binding.</text>
</comment>
<gene>
    <name evidence="7" type="primary">hslV</name>
    <name evidence="8" type="ORF">GGR12_000088</name>
</gene>
<comment type="subcellular location">
    <subcellularLocation>
        <location evidence="7">Cytoplasm</location>
    </subcellularLocation>
</comment>
<evidence type="ECO:0000313" key="8">
    <source>
        <dbReference type="EMBL" id="MBB4081249.1"/>
    </source>
</evidence>
<dbReference type="SUPFAM" id="SSF56235">
    <property type="entry name" value="N-terminal nucleophile aminohydrolases (Ntn hydrolases)"/>
    <property type="match status" value="1"/>
</dbReference>
<dbReference type="GO" id="GO:0046872">
    <property type="term" value="F:metal ion binding"/>
    <property type="evidence" value="ECO:0007669"/>
    <property type="project" value="UniProtKB-KW"/>
</dbReference>
<evidence type="ECO:0000256" key="1">
    <source>
        <dbReference type="ARBA" id="ARBA00006053"/>
    </source>
</evidence>
<evidence type="ECO:0000313" key="9">
    <source>
        <dbReference type="Proteomes" id="UP000529946"/>
    </source>
</evidence>
<dbReference type="RefSeq" id="WP_183201703.1">
    <property type="nucleotide sequence ID" value="NZ_BAAAER010000002.1"/>
</dbReference>
<feature type="binding site" evidence="7">
    <location>
        <position position="175"/>
    </location>
    <ligand>
        <name>Na(+)</name>
        <dbReference type="ChEBI" id="CHEBI:29101"/>
    </ligand>
</feature>
<evidence type="ECO:0000256" key="5">
    <source>
        <dbReference type="ARBA" id="ARBA00022801"/>
    </source>
</evidence>
<protein>
    <recommendedName>
        <fullName evidence="7">ATP-dependent protease subunit HslV</fullName>
        <ecNumber evidence="7">3.4.25.2</ecNumber>
    </recommendedName>
</protein>
<feature type="active site" evidence="7">
    <location>
        <position position="14"/>
    </location>
</feature>
<dbReference type="EMBL" id="JACIDM010000001">
    <property type="protein sequence ID" value="MBB4081249.1"/>
    <property type="molecule type" value="Genomic_DNA"/>
</dbReference>
<dbReference type="InterPro" id="IPR023333">
    <property type="entry name" value="Proteasome_suB-type"/>
</dbReference>